<dbReference type="VEuPathDB" id="FungiDB:AeMF1_019533"/>
<protein>
    <recommendedName>
        <fullName evidence="2">Myb/SANT-like domain-containing protein</fullName>
    </recommendedName>
</protein>
<gene>
    <name evidence="3" type="ORF">Ae201684_013897</name>
</gene>
<accession>A0A6G0WLT3</accession>
<dbReference type="AlphaFoldDB" id="A0A6G0WLT3"/>
<proteinExistence type="predicted"/>
<evidence type="ECO:0000313" key="4">
    <source>
        <dbReference type="Proteomes" id="UP000481153"/>
    </source>
</evidence>
<feature type="domain" description="Myb/SANT-like" evidence="2">
    <location>
        <begin position="2"/>
        <end position="45"/>
    </location>
</feature>
<keyword evidence="4" id="KW-1185">Reference proteome</keyword>
<sequence length="211" mass="23932">MSKIKSRLDCLKKDYKDVKFLRDNSGFGWNDDLGLPTAPNEVWTAIINSNSNCKKFRTTPFPLFDSLTVLFDGSYADGRFCLTPPNTSNSFIGEGTISRPRVSIQRKPQRVAASDIDDSSDLDSDDLTPPPKKMKQQIQKEIVGVQEVLLEMQFRSLWKSKQVNYNSMTPTTGCQRPSIAFWRTTAIWMAPSLPTLLESWEKASMLQSLWP</sequence>
<name>A0A6G0WLT3_9STRA</name>
<dbReference type="Pfam" id="PF12776">
    <property type="entry name" value="Myb_DNA-bind_3"/>
    <property type="match status" value="1"/>
</dbReference>
<organism evidence="3 4">
    <name type="scientific">Aphanomyces euteiches</name>
    <dbReference type="NCBI Taxonomy" id="100861"/>
    <lineage>
        <taxon>Eukaryota</taxon>
        <taxon>Sar</taxon>
        <taxon>Stramenopiles</taxon>
        <taxon>Oomycota</taxon>
        <taxon>Saprolegniomycetes</taxon>
        <taxon>Saprolegniales</taxon>
        <taxon>Verrucalvaceae</taxon>
        <taxon>Aphanomyces</taxon>
    </lineage>
</organism>
<dbReference type="InterPro" id="IPR024752">
    <property type="entry name" value="Myb/SANT-like_dom"/>
</dbReference>
<evidence type="ECO:0000259" key="2">
    <source>
        <dbReference type="Pfam" id="PF12776"/>
    </source>
</evidence>
<dbReference type="PANTHER" id="PTHR47072">
    <property type="match status" value="1"/>
</dbReference>
<comment type="caution">
    <text evidence="3">The sequence shown here is derived from an EMBL/GenBank/DDBJ whole genome shotgun (WGS) entry which is preliminary data.</text>
</comment>
<reference evidence="3 4" key="1">
    <citation type="submission" date="2019-07" db="EMBL/GenBank/DDBJ databases">
        <title>Genomics analysis of Aphanomyces spp. identifies a new class of oomycete effector associated with host adaptation.</title>
        <authorList>
            <person name="Gaulin E."/>
        </authorList>
    </citation>
    <scope>NUCLEOTIDE SEQUENCE [LARGE SCALE GENOMIC DNA]</scope>
    <source>
        <strain evidence="3 4">ATCC 201684</strain>
    </source>
</reference>
<dbReference type="Proteomes" id="UP000481153">
    <property type="component" value="Unassembled WGS sequence"/>
</dbReference>
<feature type="region of interest" description="Disordered" evidence="1">
    <location>
        <begin position="103"/>
        <end position="134"/>
    </location>
</feature>
<dbReference type="PANTHER" id="PTHR47072:SF4">
    <property type="entry name" value="MYB_SANT-LIKE DOMAIN-CONTAINING PROTEIN"/>
    <property type="match status" value="1"/>
</dbReference>
<evidence type="ECO:0000256" key="1">
    <source>
        <dbReference type="SAM" id="MobiDB-lite"/>
    </source>
</evidence>
<feature type="compositionally biased region" description="Acidic residues" evidence="1">
    <location>
        <begin position="115"/>
        <end position="126"/>
    </location>
</feature>
<dbReference type="EMBL" id="VJMJ01000180">
    <property type="protein sequence ID" value="KAF0728246.1"/>
    <property type="molecule type" value="Genomic_DNA"/>
</dbReference>
<evidence type="ECO:0000313" key="3">
    <source>
        <dbReference type="EMBL" id="KAF0728246.1"/>
    </source>
</evidence>